<dbReference type="InterPro" id="IPR020449">
    <property type="entry name" value="Tscrpt_reg_AraC-type_HTH"/>
</dbReference>
<dbReference type="GO" id="GO:0043565">
    <property type="term" value="F:sequence-specific DNA binding"/>
    <property type="evidence" value="ECO:0007669"/>
    <property type="project" value="InterPro"/>
</dbReference>
<name>A0A7W2FDV6_9BURK</name>
<evidence type="ECO:0000256" key="1">
    <source>
        <dbReference type="ARBA" id="ARBA00023015"/>
    </source>
</evidence>
<accession>A0A7W2FDV6</accession>
<evidence type="ECO:0000313" key="5">
    <source>
        <dbReference type="EMBL" id="MBA5689819.1"/>
    </source>
</evidence>
<dbReference type="PANTHER" id="PTHR46796:SF6">
    <property type="entry name" value="ARAC SUBFAMILY"/>
    <property type="match status" value="1"/>
</dbReference>
<comment type="caution">
    <text evidence="5">The sequence shown here is derived from an EMBL/GenBank/DDBJ whole genome shotgun (WGS) entry which is preliminary data.</text>
</comment>
<dbReference type="SUPFAM" id="SSF46689">
    <property type="entry name" value="Homeodomain-like"/>
    <property type="match status" value="1"/>
</dbReference>
<dbReference type="InterPro" id="IPR050204">
    <property type="entry name" value="AraC_XylS_family_regulators"/>
</dbReference>
<dbReference type="PANTHER" id="PTHR46796">
    <property type="entry name" value="HTH-TYPE TRANSCRIPTIONAL ACTIVATOR RHAS-RELATED"/>
    <property type="match status" value="1"/>
</dbReference>
<dbReference type="PROSITE" id="PS00041">
    <property type="entry name" value="HTH_ARAC_FAMILY_1"/>
    <property type="match status" value="1"/>
</dbReference>
<keyword evidence="1" id="KW-0805">Transcription regulation</keyword>
<reference evidence="5 6" key="1">
    <citation type="submission" date="2020-07" db="EMBL/GenBank/DDBJ databases">
        <title>Novel species isolated from subtropical streams in China.</title>
        <authorList>
            <person name="Lu H."/>
        </authorList>
    </citation>
    <scope>NUCLEOTIDE SEQUENCE [LARGE SCALE GENOMIC DNA]</scope>
    <source>
        <strain evidence="5 6">LX47W</strain>
    </source>
</reference>
<protein>
    <submittedName>
        <fullName evidence="5">Helix-turn-helix transcriptional regulator</fullName>
    </submittedName>
</protein>
<keyword evidence="6" id="KW-1185">Reference proteome</keyword>
<dbReference type="EMBL" id="JACEZU010000013">
    <property type="protein sequence ID" value="MBA5689819.1"/>
    <property type="molecule type" value="Genomic_DNA"/>
</dbReference>
<evidence type="ECO:0000313" key="6">
    <source>
        <dbReference type="Proteomes" id="UP000573499"/>
    </source>
</evidence>
<dbReference type="InterPro" id="IPR009057">
    <property type="entry name" value="Homeodomain-like_sf"/>
</dbReference>
<dbReference type="PROSITE" id="PS01124">
    <property type="entry name" value="HTH_ARAC_FAMILY_2"/>
    <property type="match status" value="1"/>
</dbReference>
<dbReference type="Pfam" id="PF12833">
    <property type="entry name" value="HTH_18"/>
    <property type="match status" value="1"/>
</dbReference>
<sequence>MLTESCVSTHDLQGERRVALVRDTAAHYFNLDVNLGGAEPAAVAAHIRIARGALAGVMEVNTSWSVVERNRARARAAPSNNLLVYLIKQGGSRFENAKGEQFVTAAGSVVVGSQDAVYKGVAADGRDWGFHALSVPEHLFALSAPRIQHGGFQLVQPQTSMNGLLASYLNSLNQELPRLDAPAAAAALRALDQLLAAALADAAAPEELAGVVAQQRLSLALQYIDSHLDSPRLTPAAIALAQNISLRQLHRAFEGVGHSVSDAIRGQRIERARTLMLAHPQMSITDIALRCGFDSLATFYRQFKSRFGMTASAMRHAARD</sequence>
<proteinExistence type="predicted"/>
<dbReference type="RefSeq" id="WP_182156625.1">
    <property type="nucleotide sequence ID" value="NZ_JACEZU010000013.1"/>
</dbReference>
<keyword evidence="3" id="KW-0804">Transcription</keyword>
<keyword evidence="2" id="KW-0238">DNA-binding</keyword>
<organism evidence="5 6">
    <name type="scientific">Rugamonas apoptosis</name>
    <dbReference type="NCBI Taxonomy" id="2758570"/>
    <lineage>
        <taxon>Bacteria</taxon>
        <taxon>Pseudomonadati</taxon>
        <taxon>Pseudomonadota</taxon>
        <taxon>Betaproteobacteria</taxon>
        <taxon>Burkholderiales</taxon>
        <taxon>Oxalobacteraceae</taxon>
        <taxon>Telluria group</taxon>
        <taxon>Rugamonas</taxon>
    </lineage>
</organism>
<dbReference type="Gene3D" id="1.10.10.60">
    <property type="entry name" value="Homeodomain-like"/>
    <property type="match status" value="1"/>
</dbReference>
<gene>
    <name evidence="5" type="ORF">H3H39_22480</name>
</gene>
<dbReference type="SMART" id="SM00342">
    <property type="entry name" value="HTH_ARAC"/>
    <property type="match status" value="1"/>
</dbReference>
<evidence type="ECO:0000259" key="4">
    <source>
        <dbReference type="PROSITE" id="PS01124"/>
    </source>
</evidence>
<dbReference type="InterPro" id="IPR018060">
    <property type="entry name" value="HTH_AraC"/>
</dbReference>
<dbReference type="AlphaFoldDB" id="A0A7W2FDV6"/>
<evidence type="ECO:0000256" key="3">
    <source>
        <dbReference type="ARBA" id="ARBA00023163"/>
    </source>
</evidence>
<dbReference type="InterPro" id="IPR018062">
    <property type="entry name" value="HTH_AraC-typ_CS"/>
</dbReference>
<dbReference type="Proteomes" id="UP000573499">
    <property type="component" value="Unassembled WGS sequence"/>
</dbReference>
<evidence type="ECO:0000256" key="2">
    <source>
        <dbReference type="ARBA" id="ARBA00023125"/>
    </source>
</evidence>
<dbReference type="PRINTS" id="PR00032">
    <property type="entry name" value="HTHARAC"/>
</dbReference>
<dbReference type="GO" id="GO:0003700">
    <property type="term" value="F:DNA-binding transcription factor activity"/>
    <property type="evidence" value="ECO:0007669"/>
    <property type="project" value="InterPro"/>
</dbReference>
<feature type="domain" description="HTH araC/xylS-type" evidence="4">
    <location>
        <begin position="218"/>
        <end position="317"/>
    </location>
</feature>